<dbReference type="PANTHER" id="PTHR46250:SF18">
    <property type="entry name" value="MYB_SANT-LIKE DOMAIN-CONTAINING PROTEIN"/>
    <property type="match status" value="1"/>
</dbReference>
<comment type="caution">
    <text evidence="2">The sequence shown here is derived from an EMBL/GenBank/DDBJ whole genome shotgun (WGS) entry which is preliminary data.</text>
</comment>
<evidence type="ECO:0000313" key="3">
    <source>
        <dbReference type="Proteomes" id="UP000734854"/>
    </source>
</evidence>
<dbReference type="EMBL" id="JACMSC010000008">
    <property type="protein sequence ID" value="KAG6510073.1"/>
    <property type="molecule type" value="Genomic_DNA"/>
</dbReference>
<dbReference type="Gene3D" id="3.20.10.10">
    <property type="entry name" value="D-amino Acid Aminotransferase, subunit A, domain 2"/>
    <property type="match status" value="1"/>
</dbReference>
<keyword evidence="3" id="KW-1185">Reference proteome</keyword>
<dbReference type="Gene3D" id="3.30.470.10">
    <property type="match status" value="1"/>
</dbReference>
<proteinExistence type="predicted"/>
<dbReference type="PANTHER" id="PTHR46250">
    <property type="entry name" value="MYB/SANT-LIKE DNA-BINDING DOMAIN PROTEIN-RELATED"/>
    <property type="match status" value="1"/>
</dbReference>
<dbReference type="AlphaFoldDB" id="A0A8J5LEL9"/>
<gene>
    <name evidence="2" type="ORF">ZIOFF_028081</name>
</gene>
<evidence type="ECO:0008006" key="4">
    <source>
        <dbReference type="Google" id="ProtNLM"/>
    </source>
</evidence>
<sequence length="269" mass="30142">MLNHNSGFGWNDVEKCIITTKDVFDDCVKSHPATIGLRNKEFLHLDDLMSMWERNCAIGASAETPTDVVAEINLCDEEADTFEHGKDEHIENHKDEESNHQKEKREVDDILSDLVGEIHKYVTIVTEANEEMKHQKGLAPINLLVENEFHRAVPGGTGGVKTIGNYASVSELTDSPFASVNIDLDTAKPATPSVNPTLPYPWPPPDLASHLAILCTAKLLLGHNHPYRVMSRSRRHCRLPLQQLSQPSHCRHSFSDWAIREEEEEAIGL</sequence>
<dbReference type="InterPro" id="IPR043132">
    <property type="entry name" value="BCAT-like_C"/>
</dbReference>
<dbReference type="InterPro" id="IPR043131">
    <property type="entry name" value="BCAT-like_N"/>
</dbReference>
<evidence type="ECO:0000313" key="2">
    <source>
        <dbReference type="EMBL" id="KAG6510073.1"/>
    </source>
</evidence>
<evidence type="ECO:0000256" key="1">
    <source>
        <dbReference type="SAM" id="MobiDB-lite"/>
    </source>
</evidence>
<feature type="region of interest" description="Disordered" evidence="1">
    <location>
        <begin position="83"/>
        <end position="106"/>
    </location>
</feature>
<accession>A0A8J5LEL9</accession>
<dbReference type="Proteomes" id="UP000734854">
    <property type="component" value="Unassembled WGS sequence"/>
</dbReference>
<organism evidence="2 3">
    <name type="scientific">Zingiber officinale</name>
    <name type="common">Ginger</name>
    <name type="synonym">Amomum zingiber</name>
    <dbReference type="NCBI Taxonomy" id="94328"/>
    <lineage>
        <taxon>Eukaryota</taxon>
        <taxon>Viridiplantae</taxon>
        <taxon>Streptophyta</taxon>
        <taxon>Embryophyta</taxon>
        <taxon>Tracheophyta</taxon>
        <taxon>Spermatophyta</taxon>
        <taxon>Magnoliopsida</taxon>
        <taxon>Liliopsida</taxon>
        <taxon>Zingiberales</taxon>
        <taxon>Zingiberaceae</taxon>
        <taxon>Zingiber</taxon>
    </lineage>
</organism>
<name>A0A8J5LEL9_ZINOF</name>
<reference evidence="2 3" key="1">
    <citation type="submission" date="2020-08" db="EMBL/GenBank/DDBJ databases">
        <title>Plant Genome Project.</title>
        <authorList>
            <person name="Zhang R.-G."/>
        </authorList>
    </citation>
    <scope>NUCLEOTIDE SEQUENCE [LARGE SCALE GENOMIC DNA]</scope>
    <source>
        <tissue evidence="2">Rhizome</tissue>
    </source>
</reference>
<protein>
    <recommendedName>
        <fullName evidence="4">Myb/SANT-like domain-containing protein</fullName>
    </recommendedName>
</protein>